<gene>
    <name evidence="5" type="primary">CURT1D</name>
    <name evidence="5" type="ORF">CK203_000528</name>
</gene>
<dbReference type="Pfam" id="PF14159">
    <property type="entry name" value="CAAD"/>
    <property type="match status" value="1"/>
</dbReference>
<dbReference type="AlphaFoldDB" id="A0A438KR72"/>
<comment type="subcellular location">
    <subcellularLocation>
        <location evidence="1">Membrane</location>
        <topology evidence="1">Multi-pass membrane protein</topology>
    </subcellularLocation>
</comment>
<dbReference type="EMBL" id="QGNW01000001">
    <property type="protein sequence ID" value="RVX23699.1"/>
    <property type="molecule type" value="Genomic_DNA"/>
</dbReference>
<feature type="coiled-coil region" evidence="2">
    <location>
        <begin position="218"/>
        <end position="245"/>
    </location>
</feature>
<reference evidence="5 6" key="1">
    <citation type="journal article" date="2018" name="PLoS Genet.">
        <title>Population sequencing reveals clonal diversity and ancestral inbreeding in the grapevine cultivar Chardonnay.</title>
        <authorList>
            <person name="Roach M.J."/>
            <person name="Johnson D.L."/>
            <person name="Bohlmann J."/>
            <person name="van Vuuren H.J."/>
            <person name="Jones S.J."/>
            <person name="Pretorius I.S."/>
            <person name="Schmidt S.A."/>
            <person name="Borneman A.R."/>
        </authorList>
    </citation>
    <scope>NUCLEOTIDE SEQUENCE [LARGE SCALE GENOMIC DNA]</scope>
    <source>
        <strain evidence="6">cv. Chardonnay</strain>
        <tissue evidence="5">Leaf</tissue>
    </source>
</reference>
<sequence>MELCTTRAFSNLHHRTLFNPLANRLRWKTISIPFKQSPISRTSPGSLYFNNPLLRASISEGSSSGADQYFGEERDSVLVMEDIPATEENVYNEVIPTEAPIEDSQVEEQTVAFEFLDNLNIKELIESVSILDEIVDNLVDPERLPEQPIFFNLLIFLSFLGYQFDSEDPYSIFLYGTGALTALWFASAIVGAIDSIPIFPKLMEIVGLGYTLWFSARYLIFKQNRDELAAKIEELKQQVLGSEDE</sequence>
<dbReference type="Proteomes" id="UP000288805">
    <property type="component" value="Unassembled WGS sequence"/>
</dbReference>
<dbReference type="PANTHER" id="PTHR33222:SF2">
    <property type="entry name" value="PROTEIN CURVATURE THYLAKOID 1D, CHLOROPLASTIC"/>
    <property type="match status" value="1"/>
</dbReference>
<evidence type="ECO:0000256" key="3">
    <source>
        <dbReference type="SAM" id="Phobius"/>
    </source>
</evidence>
<evidence type="ECO:0000313" key="6">
    <source>
        <dbReference type="Proteomes" id="UP000288805"/>
    </source>
</evidence>
<accession>A0A438KR72</accession>
<evidence type="ECO:0000259" key="4">
    <source>
        <dbReference type="Pfam" id="PF14159"/>
    </source>
</evidence>
<comment type="caution">
    <text evidence="5">The sequence shown here is derived from an EMBL/GenBank/DDBJ whole genome shotgun (WGS) entry which is preliminary data.</text>
</comment>
<dbReference type="InterPro" id="IPR033344">
    <property type="entry name" value="CURT1"/>
</dbReference>
<protein>
    <submittedName>
        <fullName evidence="5">Protein curvature thylakoid 1D, chloroplastic</fullName>
    </submittedName>
</protein>
<keyword evidence="3" id="KW-0472">Membrane</keyword>
<dbReference type="InterPro" id="IPR025564">
    <property type="entry name" value="CAAD_dom"/>
</dbReference>
<organism evidence="5 6">
    <name type="scientific">Vitis vinifera</name>
    <name type="common">Grape</name>
    <dbReference type="NCBI Taxonomy" id="29760"/>
    <lineage>
        <taxon>Eukaryota</taxon>
        <taxon>Viridiplantae</taxon>
        <taxon>Streptophyta</taxon>
        <taxon>Embryophyta</taxon>
        <taxon>Tracheophyta</taxon>
        <taxon>Spermatophyta</taxon>
        <taxon>Magnoliopsida</taxon>
        <taxon>eudicotyledons</taxon>
        <taxon>Gunneridae</taxon>
        <taxon>Pentapetalae</taxon>
        <taxon>rosids</taxon>
        <taxon>Vitales</taxon>
        <taxon>Vitaceae</taxon>
        <taxon>Viteae</taxon>
        <taxon>Vitis</taxon>
    </lineage>
</organism>
<keyword evidence="2" id="KW-0175">Coiled coil</keyword>
<dbReference type="GO" id="GO:0016020">
    <property type="term" value="C:membrane"/>
    <property type="evidence" value="ECO:0007669"/>
    <property type="project" value="UniProtKB-SubCell"/>
</dbReference>
<evidence type="ECO:0000256" key="1">
    <source>
        <dbReference type="ARBA" id="ARBA00004141"/>
    </source>
</evidence>
<keyword evidence="3" id="KW-1133">Transmembrane helix</keyword>
<dbReference type="PANTHER" id="PTHR33222">
    <property type="match status" value="1"/>
</dbReference>
<dbReference type="GO" id="GO:0009579">
    <property type="term" value="C:thylakoid"/>
    <property type="evidence" value="ECO:0007669"/>
    <property type="project" value="InterPro"/>
</dbReference>
<name>A0A438KR72_VITVI</name>
<evidence type="ECO:0000256" key="2">
    <source>
        <dbReference type="SAM" id="Coils"/>
    </source>
</evidence>
<evidence type="ECO:0000313" key="5">
    <source>
        <dbReference type="EMBL" id="RVX23699.1"/>
    </source>
</evidence>
<proteinExistence type="predicted"/>
<feature type="domain" description="Cyanobacterial aminoacyl-tRNA synthetase CAAD" evidence="4">
    <location>
        <begin position="166"/>
        <end position="241"/>
    </location>
</feature>
<keyword evidence="3" id="KW-0812">Transmembrane</keyword>
<feature type="transmembrane region" description="Helical" evidence="3">
    <location>
        <begin position="170"/>
        <end position="193"/>
    </location>
</feature>